<dbReference type="AlphaFoldDB" id="A0A6A5GPI7"/>
<reference evidence="2 3" key="1">
    <citation type="submission" date="2019-12" db="EMBL/GenBank/DDBJ databases">
        <title>Chromosome-level assembly of the Caenorhabditis remanei genome.</title>
        <authorList>
            <person name="Teterina A.A."/>
            <person name="Willis J.H."/>
            <person name="Phillips P.C."/>
        </authorList>
    </citation>
    <scope>NUCLEOTIDE SEQUENCE [LARGE SCALE GENOMIC DNA]</scope>
    <source>
        <strain evidence="2 3">PX506</strain>
        <tissue evidence="2">Whole organism</tissue>
    </source>
</reference>
<accession>A0A6A5GPI7</accession>
<evidence type="ECO:0000313" key="2">
    <source>
        <dbReference type="EMBL" id="KAF1757378.1"/>
    </source>
</evidence>
<dbReference type="GeneID" id="78775821"/>
<proteinExistence type="predicted"/>
<feature type="region of interest" description="Disordered" evidence="1">
    <location>
        <begin position="129"/>
        <end position="151"/>
    </location>
</feature>
<organism evidence="2 3">
    <name type="scientific">Caenorhabditis remanei</name>
    <name type="common">Caenorhabditis vulgaris</name>
    <dbReference type="NCBI Taxonomy" id="31234"/>
    <lineage>
        <taxon>Eukaryota</taxon>
        <taxon>Metazoa</taxon>
        <taxon>Ecdysozoa</taxon>
        <taxon>Nematoda</taxon>
        <taxon>Chromadorea</taxon>
        <taxon>Rhabditida</taxon>
        <taxon>Rhabditina</taxon>
        <taxon>Rhabditomorpha</taxon>
        <taxon>Rhabditoidea</taxon>
        <taxon>Rhabditidae</taxon>
        <taxon>Peloderinae</taxon>
        <taxon>Caenorhabditis</taxon>
    </lineage>
</organism>
<evidence type="ECO:0000313" key="3">
    <source>
        <dbReference type="Proteomes" id="UP000483820"/>
    </source>
</evidence>
<dbReference type="EMBL" id="WUAV01000004">
    <property type="protein sequence ID" value="KAF1757378.1"/>
    <property type="molecule type" value="Genomic_DNA"/>
</dbReference>
<dbReference type="RefSeq" id="XP_053584790.1">
    <property type="nucleotide sequence ID" value="XM_053730018.1"/>
</dbReference>
<comment type="caution">
    <text evidence="2">The sequence shown here is derived from an EMBL/GenBank/DDBJ whole genome shotgun (WGS) entry which is preliminary data.</text>
</comment>
<dbReference type="SUPFAM" id="SSF101908">
    <property type="entry name" value="Putative isomerase YbhE"/>
    <property type="match status" value="1"/>
</dbReference>
<dbReference type="CTD" id="78775821"/>
<name>A0A6A5GPI7_CAERE</name>
<dbReference type="KEGG" id="crq:GCK72_013834"/>
<dbReference type="Proteomes" id="UP000483820">
    <property type="component" value="Chromosome IV"/>
</dbReference>
<protein>
    <submittedName>
        <fullName evidence="2">Uncharacterized protein</fullName>
    </submittedName>
</protein>
<sequence>MLKSIAFCGSSNIAALFENNVKLASTTTGTHFATFEMNQYSTDVHGCDDFLFVANRKQRMGLLDLRTSKMLPVNQINVDQHESMTSSCYNANNDILYASIWNPTTRQSRVEIVDRRNPQITTNLLTIKRSPKDQNDPKNGGNRWGFGSAGGSQRTMFAIRDKKNGQASVDHRLKGTEHIDQCIIAICLFGEAKEYGPCRENLFWQ</sequence>
<evidence type="ECO:0000256" key="1">
    <source>
        <dbReference type="SAM" id="MobiDB-lite"/>
    </source>
</evidence>
<gene>
    <name evidence="2" type="ORF">GCK72_013834</name>
</gene>